<dbReference type="EMBL" id="JBHUEA010000013">
    <property type="protein sequence ID" value="MFD1721771.1"/>
    <property type="molecule type" value="Genomic_DNA"/>
</dbReference>
<dbReference type="SUPFAM" id="SSF53448">
    <property type="entry name" value="Nucleotide-diphospho-sugar transferases"/>
    <property type="match status" value="1"/>
</dbReference>
<name>A0ABW4LEL6_9MICO</name>
<evidence type="ECO:0000313" key="1">
    <source>
        <dbReference type="EMBL" id="MFD1721771.1"/>
    </source>
</evidence>
<organism evidence="1 2">
    <name type="scientific">Amnibacterium endophyticum</name>
    <dbReference type="NCBI Taxonomy" id="2109337"/>
    <lineage>
        <taxon>Bacteria</taxon>
        <taxon>Bacillati</taxon>
        <taxon>Actinomycetota</taxon>
        <taxon>Actinomycetes</taxon>
        <taxon>Micrococcales</taxon>
        <taxon>Microbacteriaceae</taxon>
        <taxon>Amnibacterium</taxon>
    </lineage>
</organism>
<keyword evidence="2" id="KW-1185">Reference proteome</keyword>
<dbReference type="InterPro" id="IPR008441">
    <property type="entry name" value="AfumC-like_glycosyl_Trfase"/>
</dbReference>
<dbReference type="RefSeq" id="WP_377934306.1">
    <property type="nucleotide sequence ID" value="NZ_JBHUEA010000013.1"/>
</dbReference>
<evidence type="ECO:0000313" key="2">
    <source>
        <dbReference type="Proteomes" id="UP001597347"/>
    </source>
</evidence>
<accession>A0ABW4LEL6</accession>
<reference evidence="2" key="1">
    <citation type="journal article" date="2019" name="Int. J. Syst. Evol. Microbiol.">
        <title>The Global Catalogue of Microorganisms (GCM) 10K type strain sequencing project: providing services to taxonomists for standard genome sequencing and annotation.</title>
        <authorList>
            <consortium name="The Broad Institute Genomics Platform"/>
            <consortium name="The Broad Institute Genome Sequencing Center for Infectious Disease"/>
            <person name="Wu L."/>
            <person name="Ma J."/>
        </authorList>
    </citation>
    <scope>NUCLEOTIDE SEQUENCE [LARGE SCALE GENOMIC DNA]</scope>
    <source>
        <strain evidence="2">CGMCC 1.12471</strain>
    </source>
</reference>
<dbReference type="Pfam" id="PF05704">
    <property type="entry name" value="Caps_synth"/>
    <property type="match status" value="1"/>
</dbReference>
<dbReference type="InterPro" id="IPR029044">
    <property type="entry name" value="Nucleotide-diphossugar_trans"/>
</dbReference>
<protein>
    <submittedName>
        <fullName evidence="1">Capsular polysaccharide synthesis protein</fullName>
    </submittedName>
</protein>
<comment type="caution">
    <text evidence="1">The sequence shown here is derived from an EMBL/GenBank/DDBJ whole genome shotgun (WGS) entry which is preliminary data.</text>
</comment>
<proteinExistence type="predicted"/>
<dbReference type="Proteomes" id="UP001597347">
    <property type="component" value="Unassembled WGS sequence"/>
</dbReference>
<dbReference type="Gene3D" id="3.90.550.20">
    <property type="match status" value="1"/>
</dbReference>
<gene>
    <name evidence="1" type="ORF">ACFSBI_09435</name>
</gene>
<sequence length="373" mass="42123">MSPVALAGRVRRRLARIGQPPPPPPPSPKQLGIAAYRERRWKAAARQLAKALRRGGDRETWLTAASAHERLKQPALRDALALAGDHLFPSTAYDSAAAFAVATTRPRERDQVGEFLAEHADELRAVAEQRLDDVAPRYAFVYWDTPERPDVVEHCVDAMRRHLPPGLELVELSAAALPDWVEIDTRITAAVDIPAHGADMIRLHLLSRYGGLWIDSSCLLNAGFAEWSEPVRAEDLFLFTYAGSRTGNWFIWATAASYRLQLLRAAMDAWFLSGRGWTNYFQFHDVVEMLYWTDPRYRAEWDAGLHLHPREMFELHRALGRALSDEEWAAVRHAHPVNKLSWRKYNAPELRDDPATGIARLVAEPLGDVPARP</sequence>